<evidence type="ECO:0000313" key="2">
    <source>
        <dbReference type="Proteomes" id="UP000825701"/>
    </source>
</evidence>
<sequence>MSSPGSDDEPPQGEIGRQAVAALGGYVYQVYASTLAWLRLSDGELLYLEVAEDYAIASRGALTGVQVKNTAGSGRVTLQTEDVRTAIDTFVDLVSRNPDRVVSLRYLTTAEIGHERMIEHRVPKGPALAYWRQAALFADSAPLRSVLLKSKLKQDTLDFIAALDEEAFRSQFLKRIHWLCGAPNLADLISDIDDELIEFASTQRRLTSSQARRLRPALAEKVLSVASGEPPRRLRKKDLLELIDRHARIDVPIGHYEDLVANQRDKTVPQEALLAPPAVASSQDFSPANISTMRQTAEELLSVLDQIGSVLAENLQTALEDDRAGRSRKLREWLEEGRRAATNRAGIRCRRKPGPKRCGRKPCSPCATSMSRRLKACLTKPTS</sequence>
<dbReference type="EMBL" id="CP081869">
    <property type="protein sequence ID" value="QZO01244.1"/>
    <property type="molecule type" value="Genomic_DNA"/>
</dbReference>
<protein>
    <recommendedName>
        <fullName evidence="3">CD-NTase associated protein 4-like DNA endonuclease domain-containing protein</fullName>
    </recommendedName>
</protein>
<gene>
    <name evidence="1" type="ORF">K6K41_06855</name>
</gene>
<name>A0A9E6RAL7_9HYPH</name>
<evidence type="ECO:0000313" key="1">
    <source>
        <dbReference type="EMBL" id="QZO01244.1"/>
    </source>
</evidence>
<keyword evidence="2" id="KW-1185">Reference proteome</keyword>
<dbReference type="KEGG" id="cmet:K6K41_06855"/>
<dbReference type="RefSeq" id="WP_261404481.1">
    <property type="nucleotide sequence ID" value="NZ_CP081869.1"/>
</dbReference>
<evidence type="ECO:0008006" key="3">
    <source>
        <dbReference type="Google" id="ProtNLM"/>
    </source>
</evidence>
<reference evidence="1" key="1">
    <citation type="submission" date="2021-08" db="EMBL/GenBank/DDBJ databases">
        <authorList>
            <person name="Zhang H."/>
            <person name="Xu M."/>
            <person name="Yu Z."/>
            <person name="Yang L."/>
            <person name="Cai Y."/>
        </authorList>
    </citation>
    <scope>NUCLEOTIDE SEQUENCE</scope>
    <source>
        <strain evidence="1">CHL1</strain>
    </source>
</reference>
<dbReference type="Proteomes" id="UP000825701">
    <property type="component" value="Chromosome"/>
</dbReference>
<accession>A0A9E6RAL7</accession>
<dbReference type="AlphaFoldDB" id="A0A9E6RAL7"/>
<proteinExistence type="predicted"/>
<organism evidence="1 2">
    <name type="scientific">Chenggangzhangella methanolivorans</name>
    <dbReference type="NCBI Taxonomy" id="1437009"/>
    <lineage>
        <taxon>Bacteria</taxon>
        <taxon>Pseudomonadati</taxon>
        <taxon>Pseudomonadota</taxon>
        <taxon>Alphaproteobacteria</taxon>
        <taxon>Hyphomicrobiales</taxon>
        <taxon>Methylopilaceae</taxon>
        <taxon>Chenggangzhangella</taxon>
    </lineage>
</organism>